<keyword evidence="3" id="KW-1185">Reference proteome</keyword>
<dbReference type="AlphaFoldDB" id="A0A926F5J5"/>
<dbReference type="EMBL" id="JACRTF010000001">
    <property type="protein sequence ID" value="MBC8595106.1"/>
    <property type="molecule type" value="Genomic_DNA"/>
</dbReference>
<dbReference type="Gene3D" id="2.40.160.190">
    <property type="match status" value="1"/>
</dbReference>
<reference evidence="2" key="1">
    <citation type="submission" date="2020-08" db="EMBL/GenBank/DDBJ databases">
        <title>Genome public.</title>
        <authorList>
            <person name="Liu C."/>
            <person name="Sun Q."/>
        </authorList>
    </citation>
    <scope>NUCLEOTIDE SEQUENCE</scope>
    <source>
        <strain evidence="2">N12</strain>
    </source>
</reference>
<name>A0A926F5J5_9BACT</name>
<dbReference type="RefSeq" id="WP_262436180.1">
    <property type="nucleotide sequence ID" value="NZ_JACRTF010000001.1"/>
</dbReference>
<feature type="domain" description="DUF4595" evidence="1">
    <location>
        <begin position="56"/>
        <end position="254"/>
    </location>
</feature>
<dbReference type="CDD" id="cd12871">
    <property type="entry name" value="Bacuni_01323_like"/>
    <property type="match status" value="1"/>
</dbReference>
<evidence type="ECO:0000313" key="3">
    <source>
        <dbReference type="Proteomes" id="UP000651085"/>
    </source>
</evidence>
<accession>A0A926F5J5</accession>
<comment type="caution">
    <text evidence="2">The sequence shown here is derived from an EMBL/GenBank/DDBJ whole genome shotgun (WGS) entry which is preliminary data.</text>
</comment>
<proteinExistence type="predicted"/>
<evidence type="ECO:0000313" key="2">
    <source>
        <dbReference type="EMBL" id="MBC8595106.1"/>
    </source>
</evidence>
<protein>
    <submittedName>
        <fullName evidence="2">DUF4595 domain-containing protein</fullName>
    </submittedName>
</protein>
<sequence>MNQIKYCLPVLLLLSIMVGCDNEPEESPEEEIRTLTVTETTGQGSEKVTTKQQFFYETGKLVQHTTTQTFTDLFCQTEYTWTVSTQIGYESGKVIVSDDAGNVSTYLMDDNGRAESCIRNEPSGNIRYYTFSYSPDNGILSGIKEEMNGKVYSEITLAPSTVAGKMTITGKVDNFGNTYIASTDNDSPGISNETSKLPWVFLAESYPLSFHEEALYANILGTPLPLLPGRLDIEGSNEVTTYSYTTDKKGYVTSCAMRTGTTRAAWSRYIEYSYDLVLSNADLRILN</sequence>
<evidence type="ECO:0000259" key="1">
    <source>
        <dbReference type="Pfam" id="PF15283"/>
    </source>
</evidence>
<organism evidence="2 3">
    <name type="scientific">Jilunia laotingensis</name>
    <dbReference type="NCBI Taxonomy" id="2763675"/>
    <lineage>
        <taxon>Bacteria</taxon>
        <taxon>Pseudomonadati</taxon>
        <taxon>Bacteroidota</taxon>
        <taxon>Bacteroidia</taxon>
        <taxon>Bacteroidales</taxon>
        <taxon>Bacteroidaceae</taxon>
        <taxon>Jilunia</taxon>
    </lineage>
</organism>
<gene>
    <name evidence="2" type="ORF">H8744_18000</name>
</gene>
<dbReference type="PROSITE" id="PS51257">
    <property type="entry name" value="PROKAR_LIPOPROTEIN"/>
    <property type="match status" value="1"/>
</dbReference>
<dbReference type="InterPro" id="IPR027931">
    <property type="entry name" value="DUF4595"/>
</dbReference>
<dbReference type="Pfam" id="PF15283">
    <property type="entry name" value="DUF4595"/>
    <property type="match status" value="1"/>
</dbReference>
<dbReference type="Proteomes" id="UP000651085">
    <property type="component" value="Unassembled WGS sequence"/>
</dbReference>